<dbReference type="GO" id="GO:0005509">
    <property type="term" value="F:calcium ion binding"/>
    <property type="evidence" value="ECO:0007669"/>
    <property type="project" value="InterPro"/>
</dbReference>
<feature type="domain" description="Hedgehog/Intein (Hint)" evidence="3">
    <location>
        <begin position="390"/>
        <end position="527"/>
    </location>
</feature>
<keyword evidence="5" id="KW-1185">Reference proteome</keyword>
<dbReference type="Pfam" id="PF13403">
    <property type="entry name" value="Hint_2"/>
    <property type="match status" value="1"/>
</dbReference>
<evidence type="ECO:0000256" key="1">
    <source>
        <dbReference type="ARBA" id="ARBA00023157"/>
    </source>
</evidence>
<name>A0A1M5PIK2_9RHOB</name>
<evidence type="ECO:0000313" key="4">
    <source>
        <dbReference type="EMBL" id="SHH01575.1"/>
    </source>
</evidence>
<dbReference type="InterPro" id="IPR051495">
    <property type="entry name" value="Epithelial_Barrier/Signaling"/>
</dbReference>
<reference evidence="4 5" key="1">
    <citation type="submission" date="2016-11" db="EMBL/GenBank/DDBJ databases">
        <authorList>
            <person name="Jaros S."/>
            <person name="Januszkiewicz K."/>
            <person name="Wedrychowicz H."/>
        </authorList>
    </citation>
    <scope>NUCLEOTIDE SEQUENCE [LARGE SCALE GENOMIC DNA]</scope>
    <source>
        <strain evidence="4 5">DSM 28715</strain>
    </source>
</reference>
<dbReference type="InterPro" id="IPR001343">
    <property type="entry name" value="Hemolysn_Ca-bd"/>
</dbReference>
<dbReference type="AlphaFoldDB" id="A0A1M5PIK2"/>
<keyword evidence="1" id="KW-1015">Disulfide bond</keyword>
<protein>
    <submittedName>
        <fullName evidence="4">Nidogen-like</fullName>
    </submittedName>
</protein>
<dbReference type="Pfam" id="PF06119">
    <property type="entry name" value="NIDO"/>
    <property type="match status" value="1"/>
</dbReference>
<dbReference type="GO" id="GO:0007160">
    <property type="term" value="P:cell-matrix adhesion"/>
    <property type="evidence" value="ECO:0007669"/>
    <property type="project" value="InterPro"/>
</dbReference>
<dbReference type="InterPro" id="IPR003886">
    <property type="entry name" value="NIDO_dom"/>
</dbReference>
<dbReference type="SUPFAM" id="SSF51120">
    <property type="entry name" value="beta-Roll"/>
    <property type="match status" value="1"/>
</dbReference>
<feature type="domain" description="NIDO" evidence="2">
    <location>
        <begin position="57"/>
        <end position="202"/>
    </location>
</feature>
<evidence type="ECO:0000313" key="5">
    <source>
        <dbReference type="Proteomes" id="UP000184074"/>
    </source>
</evidence>
<proteinExistence type="predicted"/>
<dbReference type="EMBL" id="FQXB01000002">
    <property type="protein sequence ID" value="SHH01575.1"/>
    <property type="molecule type" value="Genomic_DNA"/>
</dbReference>
<dbReference type="PANTHER" id="PTHR13802">
    <property type="entry name" value="MUCIN 4-RELATED"/>
    <property type="match status" value="1"/>
</dbReference>
<gene>
    <name evidence="4" type="ORF">SAMN05444003_1661</name>
</gene>
<dbReference type="OrthoDB" id="6305173at2"/>
<dbReference type="InterPro" id="IPR028992">
    <property type="entry name" value="Hedgehog/Intein_dom"/>
</dbReference>
<evidence type="ECO:0000259" key="3">
    <source>
        <dbReference type="Pfam" id="PF13403"/>
    </source>
</evidence>
<dbReference type="PRINTS" id="PR00313">
    <property type="entry name" value="CABNDNGRPT"/>
</dbReference>
<evidence type="ECO:0000259" key="2">
    <source>
        <dbReference type="Pfam" id="PF06119"/>
    </source>
</evidence>
<dbReference type="Pfam" id="PF00353">
    <property type="entry name" value="HemolysinCabind"/>
    <property type="match status" value="1"/>
</dbReference>
<dbReference type="SUPFAM" id="SSF51294">
    <property type="entry name" value="Hedgehog/intein (Hint) domain"/>
    <property type="match status" value="1"/>
</dbReference>
<dbReference type="STRING" id="1508389.SAMN05444003_1661"/>
<dbReference type="Gene3D" id="2.170.16.10">
    <property type="entry name" value="Hedgehog/Intein (Hint) domain"/>
    <property type="match status" value="1"/>
</dbReference>
<dbReference type="Proteomes" id="UP000184074">
    <property type="component" value="Unassembled WGS sequence"/>
</dbReference>
<accession>A0A1M5PIK2</accession>
<dbReference type="InterPro" id="IPR011049">
    <property type="entry name" value="Serralysin-like_metalloprot_C"/>
</dbReference>
<organism evidence="4 5">
    <name type="scientific">Cognatiyoonia sediminum</name>
    <dbReference type="NCBI Taxonomy" id="1508389"/>
    <lineage>
        <taxon>Bacteria</taxon>
        <taxon>Pseudomonadati</taxon>
        <taxon>Pseudomonadota</taxon>
        <taxon>Alphaproteobacteria</taxon>
        <taxon>Rhodobacterales</taxon>
        <taxon>Paracoccaceae</taxon>
        <taxon>Cognatiyoonia</taxon>
    </lineage>
</organism>
<dbReference type="InterPro" id="IPR036844">
    <property type="entry name" value="Hint_dom_sf"/>
</dbReference>
<sequence>MATMNTGLGGPAGYGENVFSSSTLTAGNLDDGSILVDVTSVFGPSGISFFGTSYTGIYINTNGLITFDGPETAFTPVGIDGFTSPAIAPFWSDVNINDGGEIYWDLDPTAGTFTITWLDVAPYTGTGTNSFQVVLTDTGGGDFSVEFIYEDIQWTNGFTGDATVGYTDGGTNDTVLPGSGDPAALINYPTTDFGNGDPNGTWESDVIGGTIVVSDGTVSGTAGDDIIDASYDGDPENDFVDGGDGTGPNRNEDIIDAGAGNDTVFAGDENDTVFGRGGDDTIFGGTGADNIRGNAGNDVIHVAEGDIARGGRGDDTFLVTDLGESGASTITVIGGETGESAGDTLDFQGLTPFGGITFTNTDDAAGGLSGFATLTDGTVLTFSQIENIIICFTAGTSISTPNGPRPIETLRPGDLVLTLDNGPQPLRWIGMRTVPAEGKLAPVRFEAGAIGNTKDLLVSPQHRMLYQGSRSELLFSHSEVLIPAKHLINGETITQEVGKSVAYVHIMFDEHQVVFAEDAPSESFFPGETGLDAVGSTEREELFHIFPDLRSLPATYGPLARPSLRGFEAELLGVGG</sequence>
<dbReference type="Gene3D" id="2.150.10.10">
    <property type="entry name" value="Serralysin-like metalloprotease, C-terminal"/>
    <property type="match status" value="1"/>
</dbReference>
<dbReference type="PANTHER" id="PTHR13802:SF52">
    <property type="entry name" value="MUCIN-4"/>
    <property type="match status" value="1"/>
</dbReference>